<evidence type="ECO:0007829" key="5">
    <source>
        <dbReference type="PeptideAtlas" id="A0A8V8TPR2"/>
    </source>
</evidence>
<dbReference type="HGNC" id="HGNC:7329">
    <property type="gene designation" value="MSH6"/>
</dbReference>
<evidence type="ECO:0000313" key="4">
    <source>
        <dbReference type="Proteomes" id="UP000005640"/>
    </source>
</evidence>
<reference evidence="3 4" key="1">
    <citation type="journal article" date="2001" name="Nature">
        <title>Initial sequencing and analysis of the human genome.</title>
        <authorList>
            <consortium name="International Human Genome Sequencing Consortium"/>
            <person name="Lander E.S."/>
            <person name="Linton L.M."/>
            <person name="Birren B."/>
            <person name="Nusbaum C."/>
            <person name="Zody M.C."/>
            <person name="Baldwin J."/>
            <person name="Devon K."/>
            <person name="Dewar K."/>
            <person name="Doyle M."/>
            <person name="FitzHugh W."/>
            <person name="Funke R."/>
            <person name="Gage D."/>
            <person name="Harris K."/>
            <person name="Heaford A."/>
            <person name="Howland J."/>
            <person name="Kann L."/>
            <person name="Lehoczky J."/>
            <person name="LeVine R."/>
            <person name="McEwan P."/>
            <person name="McKernan K."/>
            <person name="Meldrim J."/>
            <person name="Mesirov J.P."/>
            <person name="Miranda C."/>
            <person name="Morris W."/>
            <person name="Naylor J."/>
            <person name="Raymond C."/>
            <person name="Rosetti M."/>
            <person name="Santos R."/>
            <person name="Sheridan A."/>
            <person name="Sougnez C."/>
            <person name="Stange-Thomann N."/>
            <person name="Stojanovic N."/>
            <person name="Subramanian A."/>
            <person name="Wyman D."/>
            <person name="Rogers J."/>
            <person name="Sulston J."/>
            <person name="Ainscough R."/>
            <person name="Beck S."/>
            <person name="Bentley D."/>
            <person name="Burton J."/>
            <person name="Clee C."/>
            <person name="Carter N."/>
            <person name="Coulson A."/>
            <person name="Deadman R."/>
            <person name="Deloukas P."/>
            <person name="Dunham A."/>
            <person name="Dunham I."/>
            <person name="Durbin R."/>
            <person name="French L."/>
            <person name="Grafham D."/>
            <person name="Gregory S."/>
            <person name="Hubbard T."/>
            <person name="Humphray S."/>
            <person name="Hunt A."/>
            <person name="Jones M."/>
            <person name="Lloyd C."/>
            <person name="McMurray A."/>
            <person name="Matthews L."/>
            <person name="Mercer S."/>
            <person name="Milne S."/>
            <person name="Mullikin J.C."/>
            <person name="Mungall A."/>
            <person name="Plumb R."/>
            <person name="Ross M."/>
            <person name="Shownkeen R."/>
            <person name="Sims S."/>
            <person name="Waterston R.H."/>
            <person name="Wilson R.K."/>
            <person name="Hillier L.W."/>
            <person name="McPherson J.D."/>
            <person name="Marra M.A."/>
            <person name="Mardis E.R."/>
            <person name="Fulton L.A."/>
            <person name="Chinwalla A.T."/>
            <person name="Pepin K.H."/>
            <person name="Gish W.R."/>
            <person name="Chissoe S.L."/>
            <person name="Wendl M.C."/>
            <person name="Delehaunty K.D."/>
            <person name="Miner T.L."/>
            <person name="Delehaunty A."/>
            <person name="Kramer J.B."/>
            <person name="Cook L.L."/>
            <person name="Fulton R.S."/>
            <person name="Johnson D.L."/>
            <person name="Minx P.J."/>
            <person name="Clifton S.W."/>
            <person name="Hawkins T."/>
            <person name="Branscomb E."/>
            <person name="Predki P."/>
            <person name="Richardson P."/>
            <person name="Wenning S."/>
            <person name="Slezak T."/>
            <person name="Doggett N."/>
            <person name="Cheng J.F."/>
            <person name="Olsen A."/>
            <person name="Lucas S."/>
            <person name="Elkin C."/>
            <person name="Uberbacher E."/>
            <person name="Frazier M."/>
            <person name="Gibbs R.A."/>
            <person name="Muzny D.M."/>
            <person name="Scherer S.E."/>
            <person name="Bouck J.B."/>
            <person name="Sodergren E.J."/>
            <person name="Worley K.C."/>
            <person name="Rives C.M."/>
            <person name="Gorrell J.H."/>
            <person name="Metzker M.L."/>
            <person name="Naylor S.L."/>
            <person name="Kucherlapati R.S."/>
            <person name="Nelson D.L."/>
            <person name="Weinstock G.M."/>
            <person name="Sakaki Y."/>
            <person name="Fujiyama A."/>
            <person name="Hattori M."/>
            <person name="Yada T."/>
            <person name="Toyoda A."/>
            <person name="Itoh T."/>
            <person name="Kawagoe C."/>
            <person name="Watanabe H."/>
            <person name="Totoki Y."/>
            <person name="Taylor T."/>
            <person name="Weissenbach J."/>
            <person name="Heilig R."/>
            <person name="Saurin W."/>
            <person name="Artiguenave F."/>
            <person name="Brottier P."/>
            <person name="Bruls T."/>
            <person name="Pelletier E."/>
            <person name="Robert C."/>
            <person name="Wincker P."/>
            <person name="Smith D.R."/>
            <person name="Doucette-Stamm L."/>
            <person name="Rubenfield M."/>
            <person name="Weinstock K."/>
            <person name="Lee H.M."/>
            <person name="Dubois J."/>
            <person name="Rosenthal A."/>
            <person name="Platzer M."/>
            <person name="Nyakatura G."/>
            <person name="Taudien S."/>
            <person name="Rump A."/>
            <person name="Yang H."/>
            <person name="Yu J."/>
            <person name="Wang J."/>
            <person name="Huang G."/>
            <person name="Gu J."/>
            <person name="Hood L."/>
            <person name="Rowen L."/>
            <person name="Madan A."/>
            <person name="Qin S."/>
            <person name="Davis R.W."/>
            <person name="Federspiel N.A."/>
            <person name="Abola A.P."/>
            <person name="Proctor M.J."/>
            <person name="Myers R.M."/>
            <person name="Schmutz J."/>
            <person name="Dickson M."/>
            <person name="Grimwood J."/>
            <person name="Cox D.R."/>
            <person name="Olson M.V."/>
            <person name="Kaul R."/>
            <person name="Raymond C."/>
            <person name="Shimizu N."/>
            <person name="Kawasaki K."/>
            <person name="Minoshima S."/>
            <person name="Evans G.A."/>
            <person name="Athanasiou M."/>
            <person name="Schultz R."/>
            <person name="Roe B.A."/>
            <person name="Chen F."/>
            <person name="Pan H."/>
            <person name="Ramser J."/>
            <person name="Lehrach H."/>
            <person name="Reinhardt R."/>
            <person name="McCombie W.R."/>
            <person name="de la Bastide M."/>
            <person name="Dedhia N."/>
            <person name="Blocker H."/>
            <person name="Hornischer K."/>
            <person name="Nordsiek G."/>
            <person name="Agarwala R."/>
            <person name="Aravind L."/>
            <person name="Bailey J.A."/>
            <person name="Bateman A."/>
            <person name="Batzoglou S."/>
            <person name="Birney E."/>
            <person name="Bork P."/>
            <person name="Brown D.G."/>
            <person name="Burge C.B."/>
            <person name="Cerutti L."/>
            <person name="Chen H.C."/>
            <person name="Church D."/>
            <person name="Clamp M."/>
            <person name="Copley R.R."/>
            <person name="Doerks T."/>
            <person name="Eddy S.R."/>
            <person name="Eichler E.E."/>
            <person name="Furey T.S."/>
            <person name="Galagan J."/>
            <person name="Gilbert J.G."/>
            <person name="Harmon C."/>
            <person name="Hayashizaki Y."/>
            <person name="Haussler D."/>
            <person name="Hermjakob H."/>
            <person name="Hokamp K."/>
            <person name="Jang W."/>
            <person name="Johnson L.S."/>
            <person name="Jones T.A."/>
            <person name="Kasif S."/>
            <person name="Kaspryzk A."/>
            <person name="Kennedy S."/>
            <person name="Kent W.J."/>
            <person name="Kitts P."/>
            <person name="Koonin E.V."/>
            <person name="Korf I."/>
            <person name="Kulp D."/>
            <person name="Lancet D."/>
            <person name="Lowe T.M."/>
            <person name="McLysaght A."/>
            <person name="Mikkelsen T."/>
            <person name="Moran J.V."/>
            <person name="Mulder N."/>
            <person name="Pollara V.J."/>
            <person name="Ponting C.P."/>
            <person name="Schuler G."/>
            <person name="Schultz J."/>
            <person name="Slater G."/>
            <person name="Smit A.F."/>
            <person name="Stupka E."/>
            <person name="Szustakowski J."/>
            <person name="Thierry-Mieg D."/>
            <person name="Thierry-Mieg J."/>
            <person name="Wagner L."/>
            <person name="Wallis J."/>
            <person name="Wheeler R."/>
            <person name="Williams A."/>
            <person name="Wolf Y.I."/>
            <person name="Wolfe K.H."/>
            <person name="Yang S.P."/>
            <person name="Yeh R.F."/>
            <person name="Collins F."/>
            <person name="Guyer M.S."/>
            <person name="Peterson J."/>
            <person name="Felsenfeld A."/>
            <person name="Wetterstrand K.A."/>
            <person name="Patrinos A."/>
            <person name="Morgan M.J."/>
            <person name="de Jong P."/>
            <person name="Catanese J.J."/>
            <person name="Osoegawa K."/>
            <person name="Shizuya H."/>
            <person name="Choi S."/>
            <person name="Chen Y.J."/>
        </authorList>
    </citation>
    <scope>NUCLEOTIDE SEQUENCE [LARGE SCALE GENOMIC DNA]</scope>
</reference>
<dbReference type="Proteomes" id="UP000005640">
    <property type="component" value="Chromosome 2"/>
</dbReference>
<keyword evidence="4" id="KW-1185">Reference proteome</keyword>
<evidence type="ECO:0000256" key="1">
    <source>
        <dbReference type="SAM" id="MobiDB-lite"/>
    </source>
</evidence>
<sequence>MSRQSTLYSFFPKSPALSDANKASARASREGGRAAAAPGASPSPGGDAAWSEAGPGPRPLARSASPPKAKNLNGGLRRSVAPAAPTSCDFSPGDLVWAKMEGYPWWPCLVYNHPFDGTFIREKGKSVRVHVQFFDDSPTRGWVSKRLLKPYTGSKSKEAQKGGHFYSAKPEILRAMQRADEALNKDKIKRLELAVCDEPSEPEEEEEMEMFYCAWLTIVEGVMVLCVAQ</sequence>
<dbReference type="Ensembl" id="ENST00000700003.1">
    <property type="protein sequence ID" value="ENSP00000514751.1"/>
    <property type="gene ID" value="ENSG00000116062.19"/>
</dbReference>
<feature type="compositionally biased region" description="Low complexity" evidence="1">
    <location>
        <begin position="33"/>
        <end position="51"/>
    </location>
</feature>
<dbReference type="SMR" id="A0A8V8TPR2"/>
<dbReference type="EMBL" id="AC006509">
    <property type="status" value="NOT_ANNOTATED_CDS"/>
    <property type="molecule type" value="Genomic_DNA"/>
</dbReference>
<dbReference type="SMART" id="SM00293">
    <property type="entry name" value="PWWP"/>
    <property type="match status" value="1"/>
</dbReference>
<reference evidence="3" key="4">
    <citation type="submission" date="2025-08" db="UniProtKB">
        <authorList>
            <consortium name="Ensembl"/>
        </authorList>
    </citation>
    <scope>IDENTIFICATION</scope>
</reference>
<dbReference type="PANTHER" id="PTHR15999:SF2">
    <property type="entry name" value="ZINC FINGER CW-TYPE PWWP DOMAIN PROTEIN 1"/>
    <property type="match status" value="1"/>
</dbReference>
<reference evidence="3 4" key="2">
    <citation type="journal article" date="2004" name="Nature">
        <title>Finishing the euchromatic sequence of the human genome.</title>
        <authorList>
            <consortium name="International Human Genome Sequencing Consortium"/>
        </authorList>
    </citation>
    <scope>NUCLEOTIDE SEQUENCE [LARGE SCALE GENOMIC DNA]</scope>
</reference>
<dbReference type="PROSITE" id="PS50812">
    <property type="entry name" value="PWWP"/>
    <property type="match status" value="1"/>
</dbReference>
<dbReference type="GeneTree" id="ENSGT00550000075024"/>
<evidence type="ECO:0007829" key="6">
    <source>
        <dbReference type="ProteomicsDB" id="A0A8V8TPR2"/>
    </source>
</evidence>
<reference evidence="3" key="5">
    <citation type="submission" date="2025-09" db="UniProtKB">
        <authorList>
            <consortium name="Ensembl"/>
        </authorList>
    </citation>
    <scope>IDENTIFICATION</scope>
</reference>
<dbReference type="SUPFAM" id="SSF63748">
    <property type="entry name" value="Tudor/PWWP/MBT"/>
    <property type="match status" value="1"/>
</dbReference>
<evidence type="ECO:0000259" key="2">
    <source>
        <dbReference type="PROSITE" id="PS50812"/>
    </source>
</evidence>
<dbReference type="InterPro" id="IPR042778">
    <property type="entry name" value="ZCWPW1/ZCWPW2"/>
</dbReference>
<reference evidence="3 4" key="3">
    <citation type="journal article" date="2005" name="Nature">
        <title>Generation and annotation of the DNA sequences of human chromosomes 2 and 4.</title>
        <authorList>
            <person name="Hillier L.W."/>
            <person name="Graves T.A."/>
            <person name="Fulton R.S."/>
            <person name="Fulton L.A."/>
            <person name="Pepin K.H."/>
            <person name="Minx P."/>
            <person name="Wagner-McPherson C."/>
            <person name="Layman D."/>
            <person name="Wylie K."/>
            <person name="Sekhon M."/>
            <person name="Becker M.C."/>
            <person name="Fewell G.A."/>
            <person name="Delehaunty K.D."/>
            <person name="Miner T.L."/>
            <person name="Nash W.E."/>
            <person name="Kremitzki C."/>
            <person name="Oddy L."/>
            <person name="Du H."/>
            <person name="Sun H."/>
            <person name="Bradshaw-Cordum H."/>
            <person name="Ali J."/>
            <person name="Carter J."/>
            <person name="Cordes M."/>
            <person name="Harris A."/>
            <person name="Isak A."/>
            <person name="van Brunt A."/>
            <person name="Nguyen C."/>
            <person name="Du F."/>
            <person name="Courtney L."/>
            <person name="Kalicki J."/>
            <person name="Ozersky P."/>
            <person name="Abbott S."/>
            <person name="Armstrong J."/>
            <person name="Belter E.A."/>
            <person name="Caruso L."/>
            <person name="Cedroni M."/>
            <person name="Cotton M."/>
            <person name="Davidson T."/>
            <person name="Desai A."/>
            <person name="Elliott G."/>
            <person name="Erb T."/>
            <person name="Fronick C."/>
            <person name="Gaige T."/>
            <person name="Haakenson W."/>
            <person name="Haglund K."/>
            <person name="Holmes A."/>
            <person name="Harkins R."/>
            <person name="Kim K."/>
            <person name="Kruchowski S.S."/>
            <person name="Strong C.M."/>
            <person name="Grewal N."/>
            <person name="Goyea E."/>
            <person name="Hou S."/>
            <person name="Levy A."/>
            <person name="Martinka S."/>
            <person name="Mead K."/>
            <person name="McLellan M.D."/>
            <person name="Meyer R."/>
            <person name="Randall-Maher J."/>
            <person name="Tomlinson C."/>
            <person name="Dauphin-Kohlberg S."/>
            <person name="Kozlowicz-Reilly A."/>
            <person name="Shah N."/>
            <person name="Swearengen-Shahid S."/>
            <person name="Snider J."/>
            <person name="Strong J.T."/>
            <person name="Thompson J."/>
            <person name="Yoakum M."/>
            <person name="Leonard S."/>
            <person name="Pearman C."/>
            <person name="Trani L."/>
            <person name="Radionenko M."/>
            <person name="Waligorski J.E."/>
            <person name="Wang C."/>
            <person name="Rock S.M."/>
            <person name="Tin-Wollam A.M."/>
            <person name="Maupin R."/>
            <person name="Latreille P."/>
            <person name="Wendl M.C."/>
            <person name="Yang S.P."/>
            <person name="Pohl C."/>
            <person name="Wallis J.W."/>
            <person name="Spieth J."/>
            <person name="Bieri T.A."/>
            <person name="Berkowicz N."/>
            <person name="Nelson J.O."/>
            <person name="Osborne J."/>
            <person name="Ding L."/>
            <person name="Meyer R."/>
            <person name="Sabo A."/>
            <person name="Shotland Y."/>
            <person name="Sinha P."/>
            <person name="Wohldmann P.E."/>
            <person name="Cook L.L."/>
            <person name="Hickenbotham M.T."/>
            <person name="Eldred J."/>
            <person name="Williams D."/>
            <person name="Jones T.A."/>
            <person name="She X."/>
            <person name="Ciccarelli F.D."/>
            <person name="Izaurralde E."/>
            <person name="Taylor J."/>
            <person name="Schmutz J."/>
            <person name="Myers R.M."/>
            <person name="Cox D.R."/>
            <person name="Huang X."/>
            <person name="McPherson J.D."/>
            <person name="Mardis E.R."/>
            <person name="Clifton S.W."/>
            <person name="Warren W.C."/>
            <person name="Chinwalla A.T."/>
            <person name="Eddy S.R."/>
            <person name="Marra M.A."/>
            <person name="Ovcharenko I."/>
            <person name="Furey T.S."/>
            <person name="Miller W."/>
            <person name="Eichler E.E."/>
            <person name="Bork P."/>
            <person name="Suyama M."/>
            <person name="Torrents D."/>
            <person name="Waterston R.H."/>
            <person name="Wilson R.K."/>
        </authorList>
    </citation>
    <scope>NUCLEOTIDE SEQUENCE [LARGE SCALE GENOMIC DNA]</scope>
</reference>
<dbReference type="OpenTargets" id="ENSG00000116062"/>
<dbReference type="AlphaFoldDB" id="A0A8V8TPR2"/>
<dbReference type="FunFam" id="2.30.30.140:FF:000069">
    <property type="entry name" value="DNA mismatch repair protein"/>
    <property type="match status" value="1"/>
</dbReference>
<dbReference type="Ensembl" id="ENST00000700003.1">
    <property type="protein sequence ID" value="ENSP00000514751.1"/>
    <property type="gene ID" value="ENSG00000116062.20"/>
</dbReference>
<organism evidence="3 4">
    <name type="scientific">Homo sapiens</name>
    <name type="common">Human</name>
    <dbReference type="NCBI Taxonomy" id="9606"/>
    <lineage>
        <taxon>Eukaryota</taxon>
        <taxon>Metazoa</taxon>
        <taxon>Chordata</taxon>
        <taxon>Craniata</taxon>
        <taxon>Vertebrata</taxon>
        <taxon>Euteleostomi</taxon>
        <taxon>Mammalia</taxon>
        <taxon>Eutheria</taxon>
        <taxon>Euarchontoglires</taxon>
        <taxon>Primates</taxon>
        <taxon>Haplorrhini</taxon>
        <taxon>Catarrhini</taxon>
        <taxon>Hominidae</taxon>
        <taxon>Homo</taxon>
    </lineage>
</organism>
<dbReference type="OrthoDB" id="10252754at2759"/>
<gene>
    <name evidence="3" type="primary">MSH6</name>
</gene>
<dbReference type="InterPro" id="IPR000313">
    <property type="entry name" value="PWWP_dom"/>
</dbReference>
<accession>A0A8V8TPR2</accession>
<keyword evidence="5 6" id="KW-1267">Proteomics identification</keyword>
<proteinExistence type="evidence at protein level"/>
<protein>
    <submittedName>
        <fullName evidence="3">MutS homolog 6</fullName>
    </submittedName>
</protein>
<feature type="domain" description="PWWP" evidence="2">
    <location>
        <begin position="92"/>
        <end position="154"/>
    </location>
</feature>
<evidence type="ECO:0000313" key="3">
    <source>
        <dbReference type="Ensembl" id="ENSP00000514751.1"/>
    </source>
</evidence>
<dbReference type="Pfam" id="PF00855">
    <property type="entry name" value="PWWP"/>
    <property type="match status" value="1"/>
</dbReference>
<feature type="region of interest" description="Disordered" evidence="1">
    <location>
        <begin position="1"/>
        <end position="84"/>
    </location>
</feature>
<dbReference type="CDD" id="cd05837">
    <property type="entry name" value="PWWP_MSH6"/>
    <property type="match status" value="1"/>
</dbReference>
<dbReference type="Gene3D" id="2.30.30.140">
    <property type="match status" value="1"/>
</dbReference>
<name>A0A8V8TPR2_HUMAN</name>
<dbReference type="PANTHER" id="PTHR15999">
    <property type="entry name" value="ZINC FINGER CW-TYPE PWWP DOMAIN PROTEIN 1"/>
    <property type="match status" value="1"/>
</dbReference>